<dbReference type="PROSITE" id="PS52016">
    <property type="entry name" value="TONB_DEPENDENT_REC_3"/>
    <property type="match status" value="1"/>
</dbReference>
<dbReference type="Gene3D" id="2.40.170.20">
    <property type="entry name" value="TonB-dependent receptor, beta-barrel domain"/>
    <property type="match status" value="1"/>
</dbReference>
<dbReference type="NCBIfam" id="TIGR04057">
    <property type="entry name" value="SusC_RagA_signa"/>
    <property type="match status" value="1"/>
</dbReference>
<evidence type="ECO:0000256" key="1">
    <source>
        <dbReference type="ARBA" id="ARBA00004571"/>
    </source>
</evidence>
<keyword evidence="6" id="KW-0408">Iron</keyword>
<gene>
    <name evidence="13" type="ORF">P0Y53_23460</name>
</gene>
<keyword evidence="2 10" id="KW-0813">Transport</keyword>
<dbReference type="SUPFAM" id="SSF49464">
    <property type="entry name" value="Carboxypeptidase regulatory domain-like"/>
    <property type="match status" value="1"/>
</dbReference>
<evidence type="ECO:0000256" key="8">
    <source>
        <dbReference type="ARBA" id="ARBA00023136"/>
    </source>
</evidence>
<keyword evidence="3 10" id="KW-1134">Transmembrane beta strand</keyword>
<organism evidence="13 14">
    <name type="scientific">Candidatus Pseudobacter hemicellulosilyticus</name>
    <dbReference type="NCBI Taxonomy" id="3121375"/>
    <lineage>
        <taxon>Bacteria</taxon>
        <taxon>Pseudomonadati</taxon>
        <taxon>Bacteroidota</taxon>
        <taxon>Chitinophagia</taxon>
        <taxon>Chitinophagales</taxon>
        <taxon>Chitinophagaceae</taxon>
        <taxon>Pseudobacter</taxon>
    </lineage>
</organism>
<evidence type="ECO:0000256" key="10">
    <source>
        <dbReference type="PROSITE-ProRule" id="PRU01360"/>
    </source>
</evidence>
<dbReference type="GO" id="GO:0009279">
    <property type="term" value="C:cell outer membrane"/>
    <property type="evidence" value="ECO:0007669"/>
    <property type="project" value="UniProtKB-SubCell"/>
</dbReference>
<evidence type="ECO:0000256" key="11">
    <source>
        <dbReference type="RuleBase" id="RU003357"/>
    </source>
</evidence>
<dbReference type="Gene3D" id="2.60.40.1120">
    <property type="entry name" value="Carboxypeptidase-like, regulatory domain"/>
    <property type="match status" value="1"/>
</dbReference>
<dbReference type="Gene3D" id="2.170.130.10">
    <property type="entry name" value="TonB-dependent receptor, plug domain"/>
    <property type="match status" value="1"/>
</dbReference>
<evidence type="ECO:0000313" key="14">
    <source>
        <dbReference type="Proteomes" id="UP001220610"/>
    </source>
</evidence>
<dbReference type="Proteomes" id="UP001220610">
    <property type="component" value="Chromosome"/>
</dbReference>
<comment type="subcellular location">
    <subcellularLocation>
        <location evidence="1 10">Cell outer membrane</location>
        <topology evidence="1 10">Multi-pass membrane protein</topology>
    </subcellularLocation>
</comment>
<evidence type="ECO:0000256" key="4">
    <source>
        <dbReference type="ARBA" id="ARBA00022496"/>
    </source>
</evidence>
<comment type="similarity">
    <text evidence="10 11">Belongs to the TonB-dependent receptor family.</text>
</comment>
<dbReference type="InterPro" id="IPR008969">
    <property type="entry name" value="CarboxyPept-like_regulatory"/>
</dbReference>
<dbReference type="SUPFAM" id="SSF56935">
    <property type="entry name" value="Porins"/>
    <property type="match status" value="1"/>
</dbReference>
<dbReference type="InterPro" id="IPR037066">
    <property type="entry name" value="Plug_dom_sf"/>
</dbReference>
<dbReference type="InterPro" id="IPR011662">
    <property type="entry name" value="Secretin/TonB_short_N"/>
</dbReference>
<dbReference type="Pfam" id="PF07715">
    <property type="entry name" value="Plug"/>
    <property type="match status" value="1"/>
</dbReference>
<accession>A0AAJ5WR64</accession>
<dbReference type="Pfam" id="PF00593">
    <property type="entry name" value="TonB_dep_Rec_b-barrel"/>
    <property type="match status" value="1"/>
</dbReference>
<evidence type="ECO:0000256" key="3">
    <source>
        <dbReference type="ARBA" id="ARBA00022452"/>
    </source>
</evidence>
<evidence type="ECO:0000313" key="13">
    <source>
        <dbReference type="EMBL" id="WEK35461.1"/>
    </source>
</evidence>
<dbReference type="Pfam" id="PF13715">
    <property type="entry name" value="CarbopepD_reg_2"/>
    <property type="match status" value="1"/>
</dbReference>
<dbReference type="InterPro" id="IPR039426">
    <property type="entry name" value="TonB-dep_rcpt-like"/>
</dbReference>
<keyword evidence="7 11" id="KW-0798">TonB box</keyword>
<dbReference type="InterPro" id="IPR036942">
    <property type="entry name" value="Beta-barrel_TonB_sf"/>
</dbReference>
<dbReference type="EMBL" id="CP119311">
    <property type="protein sequence ID" value="WEK35461.1"/>
    <property type="molecule type" value="Genomic_DNA"/>
</dbReference>
<keyword evidence="5 10" id="KW-0812">Transmembrane</keyword>
<dbReference type="Pfam" id="PF07660">
    <property type="entry name" value="STN"/>
    <property type="match status" value="1"/>
</dbReference>
<dbReference type="InterPro" id="IPR000531">
    <property type="entry name" value="Beta-barrel_TonB"/>
</dbReference>
<dbReference type="AlphaFoldDB" id="A0AAJ5WR64"/>
<keyword evidence="4" id="KW-0410">Iron transport</keyword>
<name>A0AAJ5WR64_9BACT</name>
<keyword evidence="8 10" id="KW-0472">Membrane</keyword>
<reference evidence="13" key="1">
    <citation type="submission" date="2023-03" db="EMBL/GenBank/DDBJ databases">
        <title>Andean soil-derived lignocellulolytic bacterial consortium as a source of novel taxa and putative plastic-active enzymes.</title>
        <authorList>
            <person name="Diaz-Garcia L."/>
            <person name="Chuvochina M."/>
            <person name="Feuerriegel G."/>
            <person name="Bunk B."/>
            <person name="Sproer C."/>
            <person name="Streit W.R."/>
            <person name="Rodriguez L.M."/>
            <person name="Overmann J."/>
            <person name="Jimenez D.J."/>
        </authorList>
    </citation>
    <scope>NUCLEOTIDE SEQUENCE</scope>
    <source>
        <strain evidence="13">MAG 7</strain>
    </source>
</reference>
<evidence type="ECO:0000256" key="6">
    <source>
        <dbReference type="ARBA" id="ARBA00023004"/>
    </source>
</evidence>
<protein>
    <submittedName>
        <fullName evidence="13">SusC/RagA family TonB-linked outer membrane protein</fullName>
    </submittedName>
</protein>
<dbReference type="InterPro" id="IPR023997">
    <property type="entry name" value="TonB-dep_OMP_SusC/RagA_CS"/>
</dbReference>
<dbReference type="NCBIfam" id="TIGR04056">
    <property type="entry name" value="OMP_RagA_SusC"/>
    <property type="match status" value="1"/>
</dbReference>
<keyword evidence="9 10" id="KW-0998">Cell outer membrane</keyword>
<evidence type="ECO:0000256" key="9">
    <source>
        <dbReference type="ARBA" id="ARBA00023237"/>
    </source>
</evidence>
<evidence type="ECO:0000256" key="2">
    <source>
        <dbReference type="ARBA" id="ARBA00022448"/>
    </source>
</evidence>
<dbReference type="SMART" id="SM00965">
    <property type="entry name" value="STN"/>
    <property type="match status" value="1"/>
</dbReference>
<dbReference type="GO" id="GO:0006826">
    <property type="term" value="P:iron ion transport"/>
    <property type="evidence" value="ECO:0007669"/>
    <property type="project" value="UniProtKB-KW"/>
</dbReference>
<feature type="domain" description="Secretin/TonB short N-terminal" evidence="12">
    <location>
        <begin position="97"/>
        <end position="148"/>
    </location>
</feature>
<dbReference type="InterPro" id="IPR023996">
    <property type="entry name" value="TonB-dep_OMP_SusC/RagA"/>
</dbReference>
<proteinExistence type="inferred from homology"/>
<evidence type="ECO:0000256" key="7">
    <source>
        <dbReference type="ARBA" id="ARBA00023077"/>
    </source>
</evidence>
<evidence type="ECO:0000259" key="12">
    <source>
        <dbReference type="SMART" id="SM00965"/>
    </source>
</evidence>
<evidence type="ECO:0000256" key="5">
    <source>
        <dbReference type="ARBA" id="ARBA00022692"/>
    </source>
</evidence>
<keyword evidence="4" id="KW-0406">Ion transport</keyword>
<sequence length="1179" mass="130409">MVFNPLCGGLPALSQWQRFVKKRPQSWSSGSKLFVSPGWFRIVSVICGLLLFFVNVSQGNEVDANIQSNSPDKRITLSKKNSTLPEIFKDIQRQTSYSFVYNTEMMQGVKKINIEVKNASLETVLGICFKETTLTYNLVDQTVIVRKKEPIASTVKDTVRDIGAKFIDVRGKVIDEQKKPVQGATVALRGSTRSTMTDVNGNFFLETVPANGVLGFSFVGYQPREIRIAGSQNILTQLNITAGSLDETIVVAYRTTTNRANTGAVSVVKGTQIASMPNTSFDKSLQGLVPGLLVTSGNGQPGGAPSQFLLRGIATGGNPALGQTFRNPLIIIDGVPITQDPTVTDNKLSAYNVPVNNPMAQLNPSDIESISVLKDASAISLYGSKASNGVILVTTKKGGAGKNTYTFQHQTDFSQRLDGKIELLNQDQYLELLYETYRNSLPGITDKAIKSDLLSKFPYIVYASGDTSFYPQQDWSKELFRPTAITSGNDFSISGGTERSSFYLNIEHYKQNGIAKGTDYDRQSLRFNYENRLATWANIGLNTAISYNVQNFNIDNESYLTISPLLPIRNIDGEFLYNYSTGATINSSTFRSNPLAATELNINRNHAYRGLTTVRLEINPLKNFTLSSTLGVNFISNELTEKTHPSFILPEDQTPGKGRVESQNFRSTNIITTNSLTYSRDILNNHSISFILGQEAQIATTKNLSVRVTDIASNPLQDQPIGGVSSSGLGSNNKNTLLSYFGQFNYNLKSKYYVSSSIRADGSSLFGNNERFGAYWSVGLGWILSDESFMKFAKGIMQYAKLRGSFGSAGNSSAIQKMSSIDRIYIMKYLGNPVVSVPLSTTGNPGIKWEQTYTWDAGIEFSLFKKKLNLTIDLYNRKTSDLIADDINIASATGFTFYTDNIGDLKNSGVELSASLNLIQNRHFHWNVSFNWSRNQNKLVKSFYPKLTVYGSTGILVNEVGQEFNSFYLPIWAGVNPSTGRPQWIDSTTGKPSEILSNAKREIVGKSQPDGFGSFSSSINWRGFDFSCSIYYQYGNKIFYYGGNSLQNDGTNPYYNQNIGALKRWRVNGDIASNPRRLLDGSMVTDNGIISDQGTFPSTRYLLKGDFIRLSNLAFAYTFSSKITEEIHLNNLRIFIQGHNLITITKYSGQDPENSTALGAGTFMYPQARSFSFGIQTNF</sequence>
<dbReference type="InterPro" id="IPR012910">
    <property type="entry name" value="Plug_dom"/>
</dbReference>